<dbReference type="AlphaFoldDB" id="A0A5D3B1R6"/>
<dbReference type="CDD" id="cd21036">
    <property type="entry name" value="WH_MUS81"/>
    <property type="match status" value="1"/>
</dbReference>
<dbReference type="InterPro" id="IPR010996">
    <property type="entry name" value="HHH_MUS81"/>
</dbReference>
<evidence type="ECO:0000256" key="13">
    <source>
        <dbReference type="ARBA" id="ARBA00023242"/>
    </source>
</evidence>
<comment type="similarity">
    <text evidence="3 16">Belongs to the XPF family.</text>
</comment>
<dbReference type="GO" id="GO:0046872">
    <property type="term" value="F:metal ion binding"/>
    <property type="evidence" value="ECO:0007669"/>
    <property type="project" value="UniProtKB-UniRule"/>
</dbReference>
<dbReference type="EC" id="3.1.22.-" evidence="16"/>
<dbReference type="PANTHER" id="PTHR13451">
    <property type="entry name" value="CLASS II CROSSOVER JUNCTION ENDONUCLEASE MUS81"/>
    <property type="match status" value="1"/>
</dbReference>
<evidence type="ECO:0000256" key="2">
    <source>
        <dbReference type="ARBA" id="ARBA00004123"/>
    </source>
</evidence>
<evidence type="ECO:0000256" key="9">
    <source>
        <dbReference type="ARBA" id="ARBA00022801"/>
    </source>
</evidence>
<evidence type="ECO:0000256" key="17">
    <source>
        <dbReference type="SAM" id="MobiDB-lite"/>
    </source>
</evidence>
<feature type="region of interest" description="Disordered" evidence="17">
    <location>
        <begin position="402"/>
        <end position="445"/>
    </location>
</feature>
<evidence type="ECO:0000256" key="3">
    <source>
        <dbReference type="ARBA" id="ARBA00010015"/>
    </source>
</evidence>
<dbReference type="Gene3D" id="1.10.150.670">
    <property type="entry name" value="Crossover junction endonuclease EME1, DNA-binding domain"/>
    <property type="match status" value="1"/>
</dbReference>
<dbReference type="Pfam" id="PF14716">
    <property type="entry name" value="HHH_8"/>
    <property type="match status" value="1"/>
</dbReference>
<dbReference type="InterPro" id="IPR047417">
    <property type="entry name" value="WHD_MUS81"/>
</dbReference>
<dbReference type="InterPro" id="IPR033309">
    <property type="entry name" value="Mus81"/>
</dbReference>
<dbReference type="GO" id="GO:0048257">
    <property type="term" value="F:3'-flap endonuclease activity"/>
    <property type="evidence" value="ECO:0007669"/>
    <property type="project" value="TreeGrafter"/>
</dbReference>
<dbReference type="Gene3D" id="1.10.10.10">
    <property type="entry name" value="Winged helix-like DNA-binding domain superfamily/Winged helix DNA-binding domain"/>
    <property type="match status" value="1"/>
</dbReference>
<comment type="subunit">
    <text evidence="16">Interacts with EME1.</text>
</comment>
<dbReference type="SUPFAM" id="SSF52980">
    <property type="entry name" value="Restriction endonuclease-like"/>
    <property type="match status" value="1"/>
</dbReference>
<dbReference type="GO" id="GO:0003677">
    <property type="term" value="F:DNA binding"/>
    <property type="evidence" value="ECO:0007669"/>
    <property type="project" value="UniProtKB-UniRule"/>
</dbReference>
<dbReference type="Proteomes" id="UP000322245">
    <property type="component" value="Unassembled WGS sequence"/>
</dbReference>
<evidence type="ECO:0000256" key="1">
    <source>
        <dbReference type="ARBA" id="ARBA00001946"/>
    </source>
</evidence>
<dbReference type="GO" id="GO:0031573">
    <property type="term" value="P:mitotic intra-S DNA damage checkpoint signaling"/>
    <property type="evidence" value="ECO:0007669"/>
    <property type="project" value="TreeGrafter"/>
</dbReference>
<dbReference type="Gene3D" id="3.40.50.10130">
    <property type="match status" value="1"/>
</dbReference>
<dbReference type="Pfam" id="PF02732">
    <property type="entry name" value="ERCC4"/>
    <property type="match status" value="1"/>
</dbReference>
<dbReference type="GO" id="GO:0006308">
    <property type="term" value="P:DNA catabolic process"/>
    <property type="evidence" value="ECO:0007669"/>
    <property type="project" value="UniProtKB-UniRule"/>
</dbReference>
<evidence type="ECO:0000313" key="20">
    <source>
        <dbReference type="Proteomes" id="UP000322245"/>
    </source>
</evidence>
<evidence type="ECO:0000259" key="18">
    <source>
        <dbReference type="SMART" id="SM00891"/>
    </source>
</evidence>
<accession>A0A5D3B1R6</accession>
<evidence type="ECO:0000256" key="15">
    <source>
        <dbReference type="ARBA" id="ARBA00058015"/>
    </source>
</evidence>
<keyword evidence="6 16" id="KW-0479">Metal-binding</keyword>
<evidence type="ECO:0000256" key="5">
    <source>
        <dbReference type="ARBA" id="ARBA00022722"/>
    </source>
</evidence>
<evidence type="ECO:0000256" key="16">
    <source>
        <dbReference type="RuleBase" id="RU369042"/>
    </source>
</evidence>
<reference evidence="19 20" key="1">
    <citation type="submission" date="2017-05" db="EMBL/GenBank/DDBJ databases">
        <title>The Genome Sequence of Tsuchiyaea wingfieldii DSM 27421.</title>
        <authorList>
            <person name="Cuomo C."/>
            <person name="Passer A."/>
            <person name="Billmyre B."/>
            <person name="Heitman J."/>
        </authorList>
    </citation>
    <scope>NUCLEOTIDE SEQUENCE [LARGE SCALE GENOMIC DNA]</scope>
    <source>
        <strain evidence="19 20">DSM 27421</strain>
    </source>
</reference>
<comment type="cofactor">
    <cofactor evidence="1 16">
        <name>Mg(2+)</name>
        <dbReference type="ChEBI" id="CHEBI:18420"/>
    </cofactor>
</comment>
<comment type="subcellular location">
    <subcellularLocation>
        <location evidence="2 16">Nucleus</location>
    </subcellularLocation>
</comment>
<dbReference type="InterPro" id="IPR006166">
    <property type="entry name" value="ERCC4_domain"/>
</dbReference>
<dbReference type="GO" id="GO:0000727">
    <property type="term" value="P:double-strand break repair via break-induced replication"/>
    <property type="evidence" value="ECO:0007669"/>
    <property type="project" value="UniProtKB-UniRule"/>
</dbReference>
<evidence type="ECO:0000256" key="7">
    <source>
        <dbReference type="ARBA" id="ARBA00022759"/>
    </source>
</evidence>
<feature type="region of interest" description="Disordered" evidence="17">
    <location>
        <begin position="474"/>
        <end position="556"/>
    </location>
</feature>
<gene>
    <name evidence="19" type="ORF">B9479_002726</name>
</gene>
<keyword evidence="7 16" id="KW-0255">Endonuclease</keyword>
<keyword evidence="10 16" id="KW-0460">Magnesium</keyword>
<proteinExistence type="inferred from homology"/>
<dbReference type="InterPro" id="IPR027421">
    <property type="entry name" value="DNA_pol_lamdba_lyase_dom_sf"/>
</dbReference>
<dbReference type="EMBL" id="NIDF01000022">
    <property type="protein sequence ID" value="TYJ56634.1"/>
    <property type="molecule type" value="Genomic_DNA"/>
</dbReference>
<dbReference type="FunFam" id="1.10.10.10:FF:000307">
    <property type="entry name" value="Crossover junction endonuclease MUS81"/>
    <property type="match status" value="1"/>
</dbReference>
<dbReference type="GO" id="GO:0031297">
    <property type="term" value="P:replication fork processing"/>
    <property type="evidence" value="ECO:0007669"/>
    <property type="project" value="UniProtKB-ARBA"/>
</dbReference>
<evidence type="ECO:0000256" key="8">
    <source>
        <dbReference type="ARBA" id="ARBA00022763"/>
    </source>
</evidence>
<evidence type="ECO:0000256" key="4">
    <source>
        <dbReference type="ARBA" id="ARBA00017114"/>
    </source>
</evidence>
<comment type="function">
    <text evidence="15 16">Interacts with EME1 to form a DNA structure-specific endonuclease with substrate preference for branched DNA structures with a 5'-end at the branch nick. Typical substrates include 3'-flap structures, D-loops, replication forks and nicked Holliday junctions. May be required in mitosis for the processing of stalled or collapsed replication fork intermediates. May be required in meiosis for the repair of meiosis-specific double strand breaks subsequent to single-end invasion (SEI).</text>
</comment>
<dbReference type="InterPro" id="IPR047416">
    <property type="entry name" value="XPF_nuclease_Mus81"/>
</dbReference>
<keyword evidence="8 16" id="KW-0227">DNA damage</keyword>
<dbReference type="FunFam" id="1.10.150.110:FF:000001">
    <property type="entry name" value="Putative Crossover junction endonuclease MUS81"/>
    <property type="match status" value="1"/>
</dbReference>
<keyword evidence="13 16" id="KW-0539">Nucleus</keyword>
<keyword evidence="5 16" id="KW-0540">Nuclease</keyword>
<dbReference type="CDD" id="cd20074">
    <property type="entry name" value="XPF_nuclease_Mus81"/>
    <property type="match status" value="1"/>
</dbReference>
<evidence type="ECO:0000256" key="11">
    <source>
        <dbReference type="ARBA" id="ARBA00023172"/>
    </source>
</evidence>
<dbReference type="GO" id="GO:0005634">
    <property type="term" value="C:nucleus"/>
    <property type="evidence" value="ECO:0007669"/>
    <property type="project" value="UniProtKB-SubCell"/>
</dbReference>
<feature type="compositionally biased region" description="Low complexity" evidence="17">
    <location>
        <begin position="419"/>
        <end position="439"/>
    </location>
</feature>
<dbReference type="InterPro" id="IPR011335">
    <property type="entry name" value="Restrct_endonuc-II-like"/>
</dbReference>
<organism evidence="19 20">
    <name type="scientific">Cryptococcus floricola</name>
    <dbReference type="NCBI Taxonomy" id="2591691"/>
    <lineage>
        <taxon>Eukaryota</taxon>
        <taxon>Fungi</taxon>
        <taxon>Dikarya</taxon>
        <taxon>Basidiomycota</taxon>
        <taxon>Agaricomycotina</taxon>
        <taxon>Tremellomycetes</taxon>
        <taxon>Tremellales</taxon>
        <taxon>Cryptococcaceae</taxon>
        <taxon>Cryptococcus</taxon>
    </lineage>
</organism>
<evidence type="ECO:0000313" key="19">
    <source>
        <dbReference type="EMBL" id="TYJ56634.1"/>
    </source>
</evidence>
<feature type="domain" description="ERCC4" evidence="18">
    <location>
        <begin position="617"/>
        <end position="718"/>
    </location>
</feature>
<sequence length="914" mass="100866">MAPKTKCGNPLFLKWTEEIRDAAREKGSKSADVYNWACKSIALCPVTYARPRDLVCLKSVGDKIVSQLEKRWAEYCKANGKEVPPEPEKPAPKTTKAKDKARTAPDDDDGLDEPPKKARKAPAPKAPKAPKASKAYIPTQGTGAYGILMALVLAIDQPQVTTEVFLTKSEIIRTAQEYCDVSFEHSEKGTYYTAWSGMKTLVSKGYVYVTGNPHKHCLTEEGYDVAVAIRNIRPEFSHFKRDPFLPTSAANVAQPIAQAQDTPRNRPLSARDLYTGRSFLPNGMSTAYVPQTKTHSSPASRLGDFNAVATKVAASSGDRFHFWYICSSNKRVKAMTQARTRLDPETFVSLRRIEFLYAQRNHALVASLRIVDDFATATLRDTSGKPTLFGYILETDAPPQCSAPLEESELRHRPPSRDSVPALGSSPLSASLPRPRMSLTGSREASFVDLADGDRVGKKRPAAEHFPLEAQLQALRKQQSSGSLTEADIARPAPSRRPNPYEALLNQGPGMSSTLARTSAVGGAQPRTSSLSALNAGPASDATAGPSRSWSSAALLPSRPPDAPWANVRPSNNASVPMVPPGFEDDIVPPVDPPSASIPSFTLSNAMVFPPGSFDIILVVDSREVESTTSRDMIWETLQQKGLRVETRALKLGDMCWVARRKDGLGGEEDECVLDYVVERKRLDDLVTSIKDGRYTEQCFRLQNACIGHVYYIVENFKKAEMEQNALAIMTCKSQLQVHNRFFMKETNRLLDSIDFLVTMTNVIKSSYRNKPLHVIPSHYLSRPTYKPLQEHLKIAHPNLTFHTSFDGYQSLNTKSACVTLKETLARMLMSVKGMSAEKVSALLDQWETPRGLWEAMKMRNEMPDEMGAPPGTGKGKKKKTGKGLFFAEATAHEESRRKIGDALSENLWRALMG</sequence>
<evidence type="ECO:0000256" key="12">
    <source>
        <dbReference type="ARBA" id="ARBA00023204"/>
    </source>
</evidence>
<keyword evidence="12 16" id="KW-0234">DNA repair</keyword>
<keyword evidence="9 16" id="KW-0378">Hydrolase</keyword>
<feature type="region of interest" description="Disordered" evidence="17">
    <location>
        <begin position="80"/>
        <end position="134"/>
    </location>
</feature>
<dbReference type="PANTHER" id="PTHR13451:SF0">
    <property type="entry name" value="CROSSOVER JUNCTION ENDONUCLEASE MUS81"/>
    <property type="match status" value="1"/>
</dbReference>
<evidence type="ECO:0000256" key="10">
    <source>
        <dbReference type="ARBA" id="ARBA00022842"/>
    </source>
</evidence>
<keyword evidence="11 16" id="KW-0233">DNA recombination</keyword>
<dbReference type="FunFam" id="3.40.50.10130:FF:000005">
    <property type="entry name" value="crossover junction endonuclease MUS81 isoform X1"/>
    <property type="match status" value="1"/>
</dbReference>
<comment type="caution">
    <text evidence="19">The sequence shown here is derived from an EMBL/GenBank/DDBJ whole genome shotgun (WGS) entry which is preliminary data.</text>
</comment>
<dbReference type="GO" id="GO:0008821">
    <property type="term" value="F:crossover junction DNA endonuclease activity"/>
    <property type="evidence" value="ECO:0007669"/>
    <property type="project" value="UniProtKB-UniRule"/>
</dbReference>
<keyword evidence="14" id="KW-0469">Meiosis</keyword>
<evidence type="ECO:0000256" key="14">
    <source>
        <dbReference type="ARBA" id="ARBA00023254"/>
    </source>
</evidence>
<name>A0A5D3B1R6_9TREE</name>
<dbReference type="InterPro" id="IPR042530">
    <property type="entry name" value="EME1/EME2_C"/>
</dbReference>
<dbReference type="Gene3D" id="1.10.150.110">
    <property type="entry name" value="DNA polymerase beta, N-terminal domain-like"/>
    <property type="match status" value="1"/>
</dbReference>
<dbReference type="GO" id="GO:0048476">
    <property type="term" value="C:Holliday junction resolvase complex"/>
    <property type="evidence" value="ECO:0007669"/>
    <property type="project" value="UniProtKB-UniRule"/>
</dbReference>
<evidence type="ECO:0000256" key="6">
    <source>
        <dbReference type="ARBA" id="ARBA00022723"/>
    </source>
</evidence>
<dbReference type="InterPro" id="IPR036388">
    <property type="entry name" value="WH-like_DNA-bd_sf"/>
</dbReference>
<keyword evidence="20" id="KW-1185">Reference proteome</keyword>
<dbReference type="SMART" id="SM00891">
    <property type="entry name" value="ERCC4"/>
    <property type="match status" value="1"/>
</dbReference>
<feature type="compositionally biased region" description="Basic and acidic residues" evidence="17">
    <location>
        <begin position="80"/>
        <end position="105"/>
    </location>
</feature>
<dbReference type="Pfam" id="PF21136">
    <property type="entry name" value="WHD_MUS81"/>
    <property type="match status" value="1"/>
</dbReference>
<protein>
    <recommendedName>
        <fullName evidence="4 16">Crossover junction endonuclease MUS81</fullName>
        <ecNumber evidence="16">3.1.22.-</ecNumber>
    </recommendedName>
</protein>
<dbReference type="GO" id="GO:0000712">
    <property type="term" value="P:resolution of meiotic recombination intermediates"/>
    <property type="evidence" value="ECO:0007669"/>
    <property type="project" value="TreeGrafter"/>
</dbReference>